<dbReference type="SUPFAM" id="SSF109854">
    <property type="entry name" value="DinB/YfiT-like putative metalloenzymes"/>
    <property type="match status" value="1"/>
</dbReference>
<reference evidence="1" key="1">
    <citation type="journal article" date="2023" name="Mol. Phylogenet. Evol.">
        <title>Genome-scale phylogeny and comparative genomics of the fungal order Sordariales.</title>
        <authorList>
            <person name="Hensen N."/>
            <person name="Bonometti L."/>
            <person name="Westerberg I."/>
            <person name="Brannstrom I.O."/>
            <person name="Guillou S."/>
            <person name="Cros-Aarteil S."/>
            <person name="Calhoun S."/>
            <person name="Haridas S."/>
            <person name="Kuo A."/>
            <person name="Mondo S."/>
            <person name="Pangilinan J."/>
            <person name="Riley R."/>
            <person name="LaButti K."/>
            <person name="Andreopoulos B."/>
            <person name="Lipzen A."/>
            <person name="Chen C."/>
            <person name="Yan M."/>
            <person name="Daum C."/>
            <person name="Ng V."/>
            <person name="Clum A."/>
            <person name="Steindorff A."/>
            <person name="Ohm R.A."/>
            <person name="Martin F."/>
            <person name="Silar P."/>
            <person name="Natvig D.O."/>
            <person name="Lalanne C."/>
            <person name="Gautier V."/>
            <person name="Ament-Velasquez S.L."/>
            <person name="Kruys A."/>
            <person name="Hutchinson M.I."/>
            <person name="Powell A.J."/>
            <person name="Barry K."/>
            <person name="Miller A.N."/>
            <person name="Grigoriev I.V."/>
            <person name="Debuchy R."/>
            <person name="Gladieux P."/>
            <person name="Hiltunen Thoren M."/>
            <person name="Johannesson H."/>
        </authorList>
    </citation>
    <scope>NUCLEOTIDE SEQUENCE</scope>
    <source>
        <strain evidence="1">CBS 508.74</strain>
    </source>
</reference>
<dbReference type="RefSeq" id="XP_064669279.1">
    <property type="nucleotide sequence ID" value="XM_064808662.1"/>
</dbReference>
<evidence type="ECO:0008006" key="3">
    <source>
        <dbReference type="Google" id="ProtNLM"/>
    </source>
</evidence>
<sequence>MSLSLYDTTIGSSTKALTALLSLLKKAQEHPEAATIPETRIHEDMLPFKFQVLTVSNFAKKAVERLAGRELEAWADEESTLEELIARVEKTLALLATVKPEDLQEKEQAIHWGKQLLGTCSTSQYALDYMLPNMYFHLTTAYDILRMKGLTIGKKDYIKPFVGGFLALSD</sequence>
<comment type="caution">
    <text evidence="1">The sequence shown here is derived from an EMBL/GenBank/DDBJ whole genome shotgun (WGS) entry which is preliminary data.</text>
</comment>
<accession>A0AAN6TC94</accession>
<keyword evidence="2" id="KW-1185">Reference proteome</keyword>
<reference evidence="1" key="2">
    <citation type="submission" date="2023-05" db="EMBL/GenBank/DDBJ databases">
        <authorList>
            <consortium name="Lawrence Berkeley National Laboratory"/>
            <person name="Steindorff A."/>
            <person name="Hensen N."/>
            <person name="Bonometti L."/>
            <person name="Westerberg I."/>
            <person name="Brannstrom I.O."/>
            <person name="Guillou S."/>
            <person name="Cros-Aarteil S."/>
            <person name="Calhoun S."/>
            <person name="Haridas S."/>
            <person name="Kuo A."/>
            <person name="Mondo S."/>
            <person name="Pangilinan J."/>
            <person name="Riley R."/>
            <person name="Labutti K."/>
            <person name="Andreopoulos B."/>
            <person name="Lipzen A."/>
            <person name="Chen C."/>
            <person name="Yanf M."/>
            <person name="Daum C."/>
            <person name="Ng V."/>
            <person name="Clum A."/>
            <person name="Ohm R."/>
            <person name="Martin F."/>
            <person name="Silar P."/>
            <person name="Natvig D."/>
            <person name="Lalanne C."/>
            <person name="Gautier V."/>
            <person name="Ament-Velasquez S.L."/>
            <person name="Kruys A."/>
            <person name="Hutchinson M.I."/>
            <person name="Powell A.J."/>
            <person name="Barry K."/>
            <person name="Miller A.N."/>
            <person name="Grigoriev I.V."/>
            <person name="Debuchy R."/>
            <person name="Gladieux P."/>
            <person name="Thoren M.H."/>
            <person name="Johannesson H."/>
        </authorList>
    </citation>
    <scope>NUCLEOTIDE SEQUENCE</scope>
    <source>
        <strain evidence="1">CBS 508.74</strain>
    </source>
</reference>
<dbReference type="PANTHER" id="PTHR36922">
    <property type="entry name" value="BLL2446 PROTEIN"/>
    <property type="match status" value="1"/>
</dbReference>
<dbReference type="EMBL" id="MU853345">
    <property type="protein sequence ID" value="KAK4111709.1"/>
    <property type="molecule type" value="Genomic_DNA"/>
</dbReference>
<dbReference type="PANTHER" id="PTHR36922:SF1">
    <property type="entry name" value="DUF1993 DOMAIN-CONTAINING PROTEIN"/>
    <property type="match status" value="1"/>
</dbReference>
<dbReference type="Proteomes" id="UP001302812">
    <property type="component" value="Unassembled WGS sequence"/>
</dbReference>
<proteinExistence type="predicted"/>
<evidence type="ECO:0000313" key="2">
    <source>
        <dbReference type="Proteomes" id="UP001302812"/>
    </source>
</evidence>
<dbReference type="Gene3D" id="1.20.120.450">
    <property type="entry name" value="dinb family like domain"/>
    <property type="match status" value="1"/>
</dbReference>
<gene>
    <name evidence="1" type="ORF">N656DRAFT_148802</name>
</gene>
<dbReference type="GeneID" id="89932785"/>
<name>A0AAN6TC94_9PEZI</name>
<dbReference type="InterPro" id="IPR034660">
    <property type="entry name" value="DinB/YfiT-like"/>
</dbReference>
<dbReference type="AlphaFoldDB" id="A0AAN6TC94"/>
<evidence type="ECO:0000313" key="1">
    <source>
        <dbReference type="EMBL" id="KAK4111709.1"/>
    </source>
</evidence>
<protein>
    <recommendedName>
        <fullName evidence="3">DUF1993 domain-containing protein</fullName>
    </recommendedName>
</protein>
<dbReference type="Pfam" id="PF09351">
    <property type="entry name" value="DUF1993"/>
    <property type="match status" value="1"/>
</dbReference>
<organism evidence="1 2">
    <name type="scientific">Canariomyces notabilis</name>
    <dbReference type="NCBI Taxonomy" id="2074819"/>
    <lineage>
        <taxon>Eukaryota</taxon>
        <taxon>Fungi</taxon>
        <taxon>Dikarya</taxon>
        <taxon>Ascomycota</taxon>
        <taxon>Pezizomycotina</taxon>
        <taxon>Sordariomycetes</taxon>
        <taxon>Sordariomycetidae</taxon>
        <taxon>Sordariales</taxon>
        <taxon>Chaetomiaceae</taxon>
        <taxon>Canariomyces</taxon>
    </lineage>
</organism>
<dbReference type="InterPro" id="IPR018531">
    <property type="entry name" value="DUF1993"/>
</dbReference>